<accession>A0A9D1KHD6</accession>
<dbReference type="AlphaFoldDB" id="A0A9D1KHD6"/>
<feature type="signal peptide" evidence="1">
    <location>
        <begin position="1"/>
        <end position="23"/>
    </location>
</feature>
<dbReference type="Proteomes" id="UP000886881">
    <property type="component" value="Unassembled WGS sequence"/>
</dbReference>
<reference evidence="2" key="2">
    <citation type="journal article" date="2021" name="PeerJ">
        <title>Extensive microbial diversity within the chicken gut microbiome revealed by metagenomics and culture.</title>
        <authorList>
            <person name="Gilroy R."/>
            <person name="Ravi A."/>
            <person name="Getino M."/>
            <person name="Pursley I."/>
            <person name="Horton D.L."/>
            <person name="Alikhan N.F."/>
            <person name="Baker D."/>
            <person name="Gharbi K."/>
            <person name="Hall N."/>
            <person name="Watson M."/>
            <person name="Adriaenssens E.M."/>
            <person name="Foster-Nyarko E."/>
            <person name="Jarju S."/>
            <person name="Secka A."/>
            <person name="Antonio M."/>
            <person name="Oren A."/>
            <person name="Chaudhuri R.R."/>
            <person name="La Ragione R."/>
            <person name="Hildebrand F."/>
            <person name="Pallen M.J."/>
        </authorList>
    </citation>
    <scope>NUCLEOTIDE SEQUENCE</scope>
    <source>
        <strain evidence="2">ChiHecec2B26-709</strain>
    </source>
</reference>
<comment type="caution">
    <text evidence="2">The sequence shown here is derived from an EMBL/GenBank/DDBJ whole genome shotgun (WGS) entry which is preliminary data.</text>
</comment>
<evidence type="ECO:0008006" key="4">
    <source>
        <dbReference type="Google" id="ProtNLM"/>
    </source>
</evidence>
<evidence type="ECO:0000313" key="2">
    <source>
        <dbReference type="EMBL" id="HIT46793.1"/>
    </source>
</evidence>
<feature type="chain" id="PRO_5039489870" description="Tetratricopeptide repeat protein" evidence="1">
    <location>
        <begin position="24"/>
        <end position="442"/>
    </location>
</feature>
<evidence type="ECO:0000313" key="3">
    <source>
        <dbReference type="Proteomes" id="UP000886881"/>
    </source>
</evidence>
<reference evidence="2" key="1">
    <citation type="submission" date="2020-10" db="EMBL/GenBank/DDBJ databases">
        <authorList>
            <person name="Gilroy R."/>
        </authorList>
    </citation>
    <scope>NUCLEOTIDE SEQUENCE</scope>
    <source>
        <strain evidence="2">ChiHecec2B26-709</strain>
    </source>
</reference>
<keyword evidence="1" id="KW-0732">Signal</keyword>
<organism evidence="2 3">
    <name type="scientific">Candidatus Cryptobacteroides merdipullorum</name>
    <dbReference type="NCBI Taxonomy" id="2840771"/>
    <lineage>
        <taxon>Bacteria</taxon>
        <taxon>Pseudomonadati</taxon>
        <taxon>Bacteroidota</taxon>
        <taxon>Bacteroidia</taxon>
        <taxon>Bacteroidales</taxon>
        <taxon>Candidatus Cryptobacteroides</taxon>
    </lineage>
</organism>
<evidence type="ECO:0000256" key="1">
    <source>
        <dbReference type="SAM" id="SignalP"/>
    </source>
</evidence>
<dbReference type="Gene3D" id="1.25.40.10">
    <property type="entry name" value="Tetratricopeptide repeat domain"/>
    <property type="match status" value="1"/>
</dbReference>
<protein>
    <recommendedName>
        <fullName evidence="4">Tetratricopeptide repeat protein</fullName>
    </recommendedName>
</protein>
<sequence length="442" mass="49308">MKKLTLAIVTLAAAMIGSSDVFAQGKWGPDSAECIKYLSYYKEYYKQKAYDEATPNWRKAYELCPATASQNMLIEGATLVRKLIVKNQNDPAYRDALVDTLLTLHDTRAQYYPKYAVTALNNKGIDIANYVKNDYQKQFDGFEGIIANNKENTRPNLLLFDLQAAINLYQQGSIDAETVIMAYQRNNDLLESMPSENEAEKEQIENIKTDMGSLFAGSKVASCDNLIELFTPRFEADPSNLELATSIVSTMTLTEGCTDNDLYLNAVTTMNNLDPSANSAYYLFKLHGNRGNIDEAIRYMETAIAAEDSDAATDAEWEYELAVFCYKNGQNARAFEAANIVAETSEELKGKAYFLIGNIWGSSVCGGDEISKRAPYWVACDYMARAKQADPSLAEEANRYIGQYSVYFPEAAEAFMYDLTDGQSYTVICNGMRATTTVRTTK</sequence>
<dbReference type="SUPFAM" id="SSF48452">
    <property type="entry name" value="TPR-like"/>
    <property type="match status" value="1"/>
</dbReference>
<gene>
    <name evidence="2" type="ORF">IAC35_02925</name>
</gene>
<name>A0A9D1KHD6_9BACT</name>
<dbReference type="EMBL" id="DVLC01000055">
    <property type="protein sequence ID" value="HIT46793.1"/>
    <property type="molecule type" value="Genomic_DNA"/>
</dbReference>
<dbReference type="InterPro" id="IPR011990">
    <property type="entry name" value="TPR-like_helical_dom_sf"/>
</dbReference>
<proteinExistence type="predicted"/>